<protein>
    <recommendedName>
        <fullName evidence="3">Immunity protein 52 domain-containing protein</fullName>
    </recommendedName>
</protein>
<dbReference type="STRING" id="202952.GCA_000747725_00626"/>
<dbReference type="RefSeq" id="WP_004863484.1">
    <property type="nucleotide sequence ID" value="NZ_ASYY01000103.1"/>
</dbReference>
<sequence length="244" mass="28619">MNDLQVSLFSLESLFDKREMWKAFFTNLENIFDLKISHIDKNDPMRNKVKNLDEVVDYIGIFGGEEDTLNILFAKSKKYDLFVLLELNKAKSTVGNGFDMVYISFHEEFIKQKENVEKVYLFFKESISVIKPFYAVCDDTINIKVKKKNNGFPVNYEEELPGIFWLTYFNKKYSDFFDLKNKNIPFEVVENTSGTILRLGESPHHIVYDRFEAEKELGTKSFVELDAILNKPFGKYVLLFKDLI</sequence>
<dbReference type="AlphaFoldDB" id="N8ZQ37"/>
<evidence type="ECO:0008006" key="3">
    <source>
        <dbReference type="Google" id="ProtNLM"/>
    </source>
</evidence>
<dbReference type="GeneID" id="84209619"/>
<dbReference type="OrthoDB" id="2619877at2"/>
<evidence type="ECO:0000313" key="1">
    <source>
        <dbReference type="EMBL" id="ENV33570.1"/>
    </source>
</evidence>
<dbReference type="HOGENOM" id="CLU_1136145_0_0_6"/>
<organism evidence="1 2">
    <name type="scientific">Acinetobacter gerneri DSM 14967 = CIP 107464 = MTCC 9824</name>
    <dbReference type="NCBI Taxonomy" id="1120926"/>
    <lineage>
        <taxon>Bacteria</taxon>
        <taxon>Pseudomonadati</taxon>
        <taxon>Pseudomonadota</taxon>
        <taxon>Gammaproteobacteria</taxon>
        <taxon>Moraxellales</taxon>
        <taxon>Moraxellaceae</taxon>
        <taxon>Acinetobacter</taxon>
    </lineage>
</organism>
<name>N8ZQ37_9GAMM</name>
<accession>N8ZQ37</accession>
<dbReference type="PATRIC" id="fig|1120926.3.peg.2202"/>
<dbReference type="EMBL" id="APPN01000068">
    <property type="protein sequence ID" value="ENV33570.1"/>
    <property type="molecule type" value="Genomic_DNA"/>
</dbReference>
<gene>
    <name evidence="1" type="ORF">F960_02282</name>
</gene>
<evidence type="ECO:0000313" key="2">
    <source>
        <dbReference type="Proteomes" id="UP000013117"/>
    </source>
</evidence>
<comment type="caution">
    <text evidence="1">The sequence shown here is derived from an EMBL/GenBank/DDBJ whole genome shotgun (WGS) entry which is preliminary data.</text>
</comment>
<dbReference type="Proteomes" id="UP000013117">
    <property type="component" value="Unassembled WGS sequence"/>
</dbReference>
<keyword evidence="2" id="KW-1185">Reference proteome</keyword>
<proteinExistence type="predicted"/>
<reference evidence="1 2" key="1">
    <citation type="submission" date="2013-02" db="EMBL/GenBank/DDBJ databases">
        <title>The Genome Sequence of Acinetobacter gerneri CIP 107464.</title>
        <authorList>
            <consortium name="The Broad Institute Genome Sequencing Platform"/>
            <consortium name="The Broad Institute Genome Sequencing Center for Infectious Disease"/>
            <person name="Cerqueira G."/>
            <person name="Feldgarden M."/>
            <person name="Courvalin P."/>
            <person name="Perichon B."/>
            <person name="Grillot-Courvalin C."/>
            <person name="Clermont D."/>
            <person name="Rocha E."/>
            <person name="Yoon E.-J."/>
            <person name="Nemec A."/>
            <person name="Walker B."/>
            <person name="Young S.K."/>
            <person name="Zeng Q."/>
            <person name="Gargeya S."/>
            <person name="Fitzgerald M."/>
            <person name="Haas B."/>
            <person name="Abouelleil A."/>
            <person name="Alvarado L."/>
            <person name="Arachchi H.M."/>
            <person name="Berlin A.M."/>
            <person name="Chapman S.B."/>
            <person name="Dewar J."/>
            <person name="Goldberg J."/>
            <person name="Griggs A."/>
            <person name="Gujja S."/>
            <person name="Hansen M."/>
            <person name="Howarth C."/>
            <person name="Imamovic A."/>
            <person name="Larimer J."/>
            <person name="McCowan C."/>
            <person name="Murphy C."/>
            <person name="Neiman D."/>
            <person name="Pearson M."/>
            <person name="Priest M."/>
            <person name="Roberts A."/>
            <person name="Saif S."/>
            <person name="Shea T."/>
            <person name="Sisk P."/>
            <person name="Sykes S."/>
            <person name="Wortman J."/>
            <person name="Nusbaum C."/>
            <person name="Birren B."/>
        </authorList>
    </citation>
    <scope>NUCLEOTIDE SEQUENCE [LARGE SCALE GENOMIC DNA]</scope>
    <source>
        <strain evidence="1 2">CIP 107464</strain>
    </source>
</reference>